<accession>A0A2S2FA44</accession>
<evidence type="ECO:0000313" key="2">
    <source>
        <dbReference type="Proteomes" id="UP000245977"/>
    </source>
</evidence>
<dbReference type="RefSeq" id="WP_065995128.1">
    <property type="nucleotide sequence ID" value="NZ_CP029397.2"/>
</dbReference>
<reference evidence="1" key="1">
    <citation type="submission" date="2019-08" db="EMBL/GenBank/DDBJ databases">
        <title>The complete genome of Acinetobacter defluvii strain WCHAD010030.</title>
        <authorList>
            <person name="Hu Y."/>
            <person name="Qin J."/>
            <person name="Feng Y."/>
            <person name="Zong Z."/>
        </authorList>
    </citation>
    <scope>NUCLEOTIDE SEQUENCE</scope>
    <source>
        <strain evidence="1">WCHA30</strain>
    </source>
</reference>
<name>A0A2S2FA44_9GAMM</name>
<protein>
    <submittedName>
        <fullName evidence="1">Uncharacterized protein</fullName>
    </submittedName>
</protein>
<evidence type="ECO:0000313" key="1">
    <source>
        <dbReference type="EMBL" id="AWL27834.1"/>
    </source>
</evidence>
<organism evidence="1 2">
    <name type="scientific">Acinetobacter defluvii</name>
    <dbReference type="NCBI Taxonomy" id="1871111"/>
    <lineage>
        <taxon>Bacteria</taxon>
        <taxon>Pseudomonadati</taxon>
        <taxon>Pseudomonadota</taxon>
        <taxon>Gammaproteobacteria</taxon>
        <taxon>Moraxellales</taxon>
        <taxon>Moraxellaceae</taxon>
        <taxon>Acinetobacter</taxon>
    </lineage>
</organism>
<dbReference type="EMBL" id="CP029397">
    <property type="protein sequence ID" value="AWL27834.1"/>
    <property type="molecule type" value="Genomic_DNA"/>
</dbReference>
<dbReference type="Proteomes" id="UP000245977">
    <property type="component" value="Chromosome"/>
</dbReference>
<sequence length="208" mass="24177">MALNVGQDFKKRWLDAPEAVRQTYLDDLNRICDLLTPESNLQAWLDNDKRAMQVAQLKVEQAYADLKAQLIEEARVRKQLALEKSLAEKRALQQQYNQQLIDDEIRQFQQQTVSLAAMREDIQSEIIEYTARYTENPSTPAPDYANNHFKVADHQIMSELESVRLRLELEAETFIEHAVQDFRAKLKAASDEEIKYILKNSKFSDTSE</sequence>
<dbReference type="AlphaFoldDB" id="A0A2S2FA44"/>
<gene>
    <name evidence="1" type="ORF">DJ533_04130</name>
</gene>
<dbReference type="OrthoDB" id="6717597at2"/>
<keyword evidence="2" id="KW-1185">Reference proteome</keyword>
<dbReference type="KEGG" id="adv:DJ533_04130"/>
<proteinExistence type="predicted"/>
<dbReference type="STRING" id="1871111.GCA_001704615_01655"/>